<gene>
    <name evidence="8" type="ORF">H8B17_05555</name>
</gene>
<evidence type="ECO:0000256" key="1">
    <source>
        <dbReference type="ARBA" id="ARBA00022553"/>
    </source>
</evidence>
<evidence type="ECO:0000256" key="2">
    <source>
        <dbReference type="ARBA" id="ARBA00023015"/>
    </source>
</evidence>
<dbReference type="InterPro" id="IPR039420">
    <property type="entry name" value="WalR-like"/>
</dbReference>
<dbReference type="InterPro" id="IPR058245">
    <property type="entry name" value="NreC/VraR/RcsB-like_REC"/>
</dbReference>
<dbReference type="SMART" id="SM00421">
    <property type="entry name" value="HTH_LUXR"/>
    <property type="match status" value="1"/>
</dbReference>
<dbReference type="InterPro" id="IPR001789">
    <property type="entry name" value="Sig_transdc_resp-reg_receiver"/>
</dbReference>
<keyword evidence="4" id="KW-0804">Transcription</keyword>
<proteinExistence type="predicted"/>
<dbReference type="Proteomes" id="UP000606494">
    <property type="component" value="Unassembled WGS sequence"/>
</dbReference>
<dbReference type="PROSITE" id="PS00622">
    <property type="entry name" value="HTH_LUXR_1"/>
    <property type="match status" value="1"/>
</dbReference>
<dbReference type="InterPro" id="IPR000792">
    <property type="entry name" value="Tscrpt_reg_LuxR_C"/>
</dbReference>
<keyword evidence="3" id="KW-0238">DNA-binding</keyword>
<dbReference type="Gene3D" id="3.40.50.2300">
    <property type="match status" value="1"/>
</dbReference>
<name>A0ABR7Y164_9SPHI</name>
<keyword evidence="2" id="KW-0805">Transcription regulation</keyword>
<sequence>MIRIYITDDHPIVLDGLKNLISAQEDMELKGLFNTGADTIAALKEEVPDVLLLDINLPDINGIELSRQFNELYPDLHIIILSIHNEKAVIGSVLKNKVKGYLLKNSTGDEIIDAIHQVVDNKTYFCRQVREIYDNDQDSGPDAVPAITRREKEVISLIAAGLTSSQIADKLFISTHTVDSHRKNLMEKFNTNSMAVVVKLATEFRLF</sequence>
<feature type="domain" description="Response regulatory" evidence="7">
    <location>
        <begin position="3"/>
        <end position="119"/>
    </location>
</feature>
<comment type="caution">
    <text evidence="8">The sequence shown here is derived from an EMBL/GenBank/DDBJ whole genome shotgun (WGS) entry which is preliminary data.</text>
</comment>
<accession>A0ABR7Y164</accession>
<evidence type="ECO:0000256" key="5">
    <source>
        <dbReference type="PROSITE-ProRule" id="PRU00169"/>
    </source>
</evidence>
<dbReference type="PANTHER" id="PTHR43214:SF41">
    <property type="entry name" value="NITRATE_NITRITE RESPONSE REGULATOR PROTEIN NARP"/>
    <property type="match status" value="1"/>
</dbReference>
<evidence type="ECO:0000313" key="9">
    <source>
        <dbReference type="Proteomes" id="UP000606494"/>
    </source>
</evidence>
<keyword evidence="1 5" id="KW-0597">Phosphoprotein</keyword>
<dbReference type="InterPro" id="IPR016032">
    <property type="entry name" value="Sig_transdc_resp-reg_C-effctor"/>
</dbReference>
<organism evidence="8 9">
    <name type="scientific">Sphingobacterium arenae</name>
    <dbReference type="NCBI Taxonomy" id="1280598"/>
    <lineage>
        <taxon>Bacteria</taxon>
        <taxon>Pseudomonadati</taxon>
        <taxon>Bacteroidota</taxon>
        <taxon>Sphingobacteriia</taxon>
        <taxon>Sphingobacteriales</taxon>
        <taxon>Sphingobacteriaceae</taxon>
        <taxon>Sphingobacterium</taxon>
    </lineage>
</organism>
<dbReference type="SMART" id="SM00448">
    <property type="entry name" value="REC"/>
    <property type="match status" value="1"/>
</dbReference>
<feature type="modified residue" description="4-aspartylphosphate" evidence="5">
    <location>
        <position position="54"/>
    </location>
</feature>
<reference evidence="8 9" key="1">
    <citation type="submission" date="2020-08" db="EMBL/GenBank/DDBJ databases">
        <title>Sphingobacterium sp. DN00404 isolated from aquaculture water.</title>
        <authorList>
            <person name="Zhang M."/>
        </authorList>
    </citation>
    <scope>NUCLEOTIDE SEQUENCE [LARGE SCALE GENOMIC DNA]</scope>
    <source>
        <strain evidence="8 9">KCTC 32294</strain>
    </source>
</reference>
<dbReference type="RefSeq" id="WP_190308130.1">
    <property type="nucleotide sequence ID" value="NZ_JACNYK010000001.1"/>
</dbReference>
<evidence type="ECO:0000259" key="7">
    <source>
        <dbReference type="PROSITE" id="PS50110"/>
    </source>
</evidence>
<dbReference type="Pfam" id="PF00196">
    <property type="entry name" value="GerE"/>
    <property type="match status" value="1"/>
</dbReference>
<evidence type="ECO:0000313" key="8">
    <source>
        <dbReference type="EMBL" id="MBD1425043.1"/>
    </source>
</evidence>
<protein>
    <submittedName>
        <fullName evidence="8">Response regulator transcription factor</fullName>
    </submittedName>
</protein>
<dbReference type="SUPFAM" id="SSF46894">
    <property type="entry name" value="C-terminal effector domain of the bipartite response regulators"/>
    <property type="match status" value="1"/>
</dbReference>
<dbReference type="PROSITE" id="PS50110">
    <property type="entry name" value="RESPONSE_REGULATORY"/>
    <property type="match status" value="1"/>
</dbReference>
<dbReference type="InterPro" id="IPR011006">
    <property type="entry name" value="CheY-like_superfamily"/>
</dbReference>
<evidence type="ECO:0000259" key="6">
    <source>
        <dbReference type="PROSITE" id="PS50043"/>
    </source>
</evidence>
<keyword evidence="9" id="KW-1185">Reference proteome</keyword>
<dbReference type="PRINTS" id="PR00038">
    <property type="entry name" value="HTHLUXR"/>
</dbReference>
<dbReference type="Pfam" id="PF00072">
    <property type="entry name" value="Response_reg"/>
    <property type="match status" value="1"/>
</dbReference>
<evidence type="ECO:0000256" key="3">
    <source>
        <dbReference type="ARBA" id="ARBA00023125"/>
    </source>
</evidence>
<evidence type="ECO:0000256" key="4">
    <source>
        <dbReference type="ARBA" id="ARBA00023163"/>
    </source>
</evidence>
<dbReference type="PROSITE" id="PS50043">
    <property type="entry name" value="HTH_LUXR_2"/>
    <property type="match status" value="1"/>
</dbReference>
<dbReference type="SUPFAM" id="SSF52172">
    <property type="entry name" value="CheY-like"/>
    <property type="match status" value="1"/>
</dbReference>
<dbReference type="PANTHER" id="PTHR43214">
    <property type="entry name" value="TWO-COMPONENT RESPONSE REGULATOR"/>
    <property type="match status" value="1"/>
</dbReference>
<feature type="domain" description="HTH luxR-type" evidence="6">
    <location>
        <begin position="140"/>
        <end position="205"/>
    </location>
</feature>
<dbReference type="CDD" id="cd06170">
    <property type="entry name" value="LuxR_C_like"/>
    <property type="match status" value="1"/>
</dbReference>
<dbReference type="EMBL" id="JACNYK010000001">
    <property type="protein sequence ID" value="MBD1425043.1"/>
    <property type="molecule type" value="Genomic_DNA"/>
</dbReference>
<dbReference type="CDD" id="cd17535">
    <property type="entry name" value="REC_NarL-like"/>
    <property type="match status" value="1"/>
</dbReference>